<keyword evidence="7" id="KW-0594">Phospholipid biosynthesis</keyword>
<accession>A0A7J6U087</accession>
<organism evidence="13 14">
    <name type="scientific">Perkinsus olseni</name>
    <name type="common">Perkinsus atlanticus</name>
    <dbReference type="NCBI Taxonomy" id="32597"/>
    <lineage>
        <taxon>Eukaryota</taxon>
        <taxon>Sar</taxon>
        <taxon>Alveolata</taxon>
        <taxon>Perkinsozoa</taxon>
        <taxon>Perkinsea</taxon>
        <taxon>Perkinsida</taxon>
        <taxon>Perkinsidae</taxon>
        <taxon>Perkinsus</taxon>
    </lineage>
</organism>
<evidence type="ECO:0000256" key="1">
    <source>
        <dbReference type="ARBA" id="ARBA00005189"/>
    </source>
</evidence>
<evidence type="ECO:0000256" key="7">
    <source>
        <dbReference type="ARBA" id="ARBA00023209"/>
    </source>
</evidence>
<evidence type="ECO:0000256" key="3">
    <source>
        <dbReference type="ARBA" id="ARBA00022516"/>
    </source>
</evidence>
<evidence type="ECO:0000256" key="2">
    <source>
        <dbReference type="ARBA" id="ARBA00010101"/>
    </source>
</evidence>
<comment type="pathway">
    <text evidence="9">Phospholipid metabolism; phosphatidylethanolamine biosynthesis; phosphatidylethanolamine from ethanolamine: step 2/3.</text>
</comment>
<feature type="domain" description="Cytidyltransferase-like" evidence="12">
    <location>
        <begin position="91"/>
        <end position="149"/>
    </location>
</feature>
<dbReference type="GO" id="GO:0006646">
    <property type="term" value="P:phosphatidylethanolamine biosynthetic process"/>
    <property type="evidence" value="ECO:0007669"/>
    <property type="project" value="UniProtKB-UniPathway"/>
</dbReference>
<keyword evidence="3" id="KW-0444">Lipid biosynthesis</keyword>
<feature type="non-terminal residue" evidence="13">
    <location>
        <position position="1"/>
    </location>
</feature>
<dbReference type="InterPro" id="IPR044608">
    <property type="entry name" value="Ect1/PCYT2"/>
</dbReference>
<dbReference type="UniPathway" id="UPA00558">
    <property type="reaction ID" value="UER00742"/>
</dbReference>
<dbReference type="EC" id="2.7.7.14" evidence="10"/>
<evidence type="ECO:0000256" key="9">
    <source>
        <dbReference type="ARBA" id="ARBA00024191"/>
    </source>
</evidence>
<evidence type="ECO:0000256" key="5">
    <source>
        <dbReference type="ARBA" id="ARBA00022695"/>
    </source>
</evidence>
<sequence length="153" mass="16934">YISRNSKRNALENEYYSNKKHIAEIIIHKVDVFPRVTSESGKIPAAIGGPSEAMAIFKNDDIAPENRLVLIVVNMPSPNATVTERKKVRGYLDGCFDIMHSGHYSAMRQAKAQCDVLIVGVYADEDIVPDKALPVMKQEERLARAAAASAVHR</sequence>
<dbReference type="Gene3D" id="3.40.50.620">
    <property type="entry name" value="HUPs"/>
    <property type="match status" value="1"/>
</dbReference>
<keyword evidence="5 13" id="KW-0548">Nucleotidyltransferase</keyword>
<evidence type="ECO:0000259" key="12">
    <source>
        <dbReference type="Pfam" id="PF01467"/>
    </source>
</evidence>
<keyword evidence="8" id="KW-1208">Phospholipid metabolism</keyword>
<dbReference type="AlphaFoldDB" id="A0A7J6U087"/>
<reference evidence="13 14" key="1">
    <citation type="submission" date="2020-04" db="EMBL/GenBank/DDBJ databases">
        <title>Perkinsus olseni comparative genomics.</title>
        <authorList>
            <person name="Bogema D.R."/>
        </authorList>
    </citation>
    <scope>NUCLEOTIDE SEQUENCE [LARGE SCALE GENOMIC DNA]</scope>
    <source>
        <strain evidence="13">ATCC PRA-205</strain>
    </source>
</reference>
<keyword evidence="4 13" id="KW-0808">Transferase</keyword>
<gene>
    <name evidence="13" type="primary">PCYT2_1</name>
    <name evidence="13" type="ORF">FOZ62_011610</name>
</gene>
<evidence type="ECO:0000256" key="11">
    <source>
        <dbReference type="ARBA" id="ARBA00031473"/>
    </source>
</evidence>
<dbReference type="GO" id="GO:0004306">
    <property type="term" value="F:ethanolamine-phosphate cytidylyltransferase activity"/>
    <property type="evidence" value="ECO:0007669"/>
    <property type="project" value="UniProtKB-EC"/>
</dbReference>
<dbReference type="NCBIfam" id="TIGR00125">
    <property type="entry name" value="cyt_tran_rel"/>
    <property type="match status" value="1"/>
</dbReference>
<comment type="similarity">
    <text evidence="2">Belongs to the cytidylyltransferase family.</text>
</comment>
<proteinExistence type="inferred from homology"/>
<dbReference type="PANTHER" id="PTHR45780">
    <property type="entry name" value="ETHANOLAMINE-PHOSPHATE CYTIDYLYLTRANSFERASE"/>
    <property type="match status" value="1"/>
</dbReference>
<evidence type="ECO:0000256" key="4">
    <source>
        <dbReference type="ARBA" id="ARBA00022679"/>
    </source>
</evidence>
<dbReference type="SUPFAM" id="SSF52374">
    <property type="entry name" value="Nucleotidylyl transferase"/>
    <property type="match status" value="1"/>
</dbReference>
<feature type="non-terminal residue" evidence="13">
    <location>
        <position position="153"/>
    </location>
</feature>
<dbReference type="Pfam" id="PF01467">
    <property type="entry name" value="CTP_transf_like"/>
    <property type="match status" value="1"/>
</dbReference>
<evidence type="ECO:0000256" key="8">
    <source>
        <dbReference type="ARBA" id="ARBA00023264"/>
    </source>
</evidence>
<comment type="caution">
    <text evidence="13">The sequence shown here is derived from an EMBL/GenBank/DDBJ whole genome shotgun (WGS) entry which is preliminary data.</text>
</comment>
<dbReference type="PANTHER" id="PTHR45780:SF2">
    <property type="entry name" value="ETHANOLAMINE-PHOSPHATE CYTIDYLYLTRANSFERASE"/>
    <property type="match status" value="1"/>
</dbReference>
<protein>
    <recommendedName>
        <fullName evidence="10">ethanolamine-phosphate cytidylyltransferase</fullName>
        <ecNumber evidence="10">2.7.7.14</ecNumber>
    </recommendedName>
    <alternativeName>
        <fullName evidence="11">CTP:phosphoethanolamine cytidylyltransferase</fullName>
    </alternativeName>
</protein>
<keyword evidence="6" id="KW-0443">Lipid metabolism</keyword>
<dbReference type="InterPro" id="IPR004821">
    <property type="entry name" value="Cyt_trans-like"/>
</dbReference>
<evidence type="ECO:0000313" key="13">
    <source>
        <dbReference type="EMBL" id="KAF4750151.1"/>
    </source>
</evidence>
<dbReference type="GO" id="GO:0005737">
    <property type="term" value="C:cytoplasm"/>
    <property type="evidence" value="ECO:0007669"/>
    <property type="project" value="TreeGrafter"/>
</dbReference>
<dbReference type="Proteomes" id="UP000574390">
    <property type="component" value="Unassembled WGS sequence"/>
</dbReference>
<evidence type="ECO:0000313" key="14">
    <source>
        <dbReference type="Proteomes" id="UP000574390"/>
    </source>
</evidence>
<comment type="pathway">
    <text evidence="1">Lipid metabolism.</text>
</comment>
<dbReference type="EMBL" id="JABANM010003858">
    <property type="protein sequence ID" value="KAF4750151.1"/>
    <property type="molecule type" value="Genomic_DNA"/>
</dbReference>
<name>A0A7J6U087_PEROL</name>
<dbReference type="InterPro" id="IPR014729">
    <property type="entry name" value="Rossmann-like_a/b/a_fold"/>
</dbReference>
<evidence type="ECO:0000256" key="6">
    <source>
        <dbReference type="ARBA" id="ARBA00023098"/>
    </source>
</evidence>
<evidence type="ECO:0000256" key="10">
    <source>
        <dbReference type="ARBA" id="ARBA00024221"/>
    </source>
</evidence>